<proteinExistence type="predicted"/>
<dbReference type="EMBL" id="JAULSN010000006">
    <property type="protein sequence ID" value="KAK3369765.1"/>
    <property type="molecule type" value="Genomic_DNA"/>
</dbReference>
<protein>
    <submittedName>
        <fullName evidence="2">Uncharacterized protein</fullName>
    </submittedName>
</protein>
<name>A0AAE0N4C2_9PEZI</name>
<dbReference type="AlphaFoldDB" id="A0AAE0N4C2"/>
<reference evidence="2" key="2">
    <citation type="submission" date="2023-06" db="EMBL/GenBank/DDBJ databases">
        <authorList>
            <consortium name="Lawrence Berkeley National Laboratory"/>
            <person name="Haridas S."/>
            <person name="Hensen N."/>
            <person name="Bonometti L."/>
            <person name="Westerberg I."/>
            <person name="Brannstrom I.O."/>
            <person name="Guillou S."/>
            <person name="Cros-Aarteil S."/>
            <person name="Calhoun S."/>
            <person name="Kuo A."/>
            <person name="Mondo S."/>
            <person name="Pangilinan J."/>
            <person name="Riley R."/>
            <person name="Labutti K."/>
            <person name="Andreopoulos B."/>
            <person name="Lipzen A."/>
            <person name="Chen C."/>
            <person name="Yanf M."/>
            <person name="Daum C."/>
            <person name="Ng V."/>
            <person name="Clum A."/>
            <person name="Steindorff A."/>
            <person name="Ohm R."/>
            <person name="Martin F."/>
            <person name="Silar P."/>
            <person name="Natvig D."/>
            <person name="Lalanne C."/>
            <person name="Gautier V."/>
            <person name="Ament-Velasquez S.L."/>
            <person name="Kruys A."/>
            <person name="Hutchinson M.I."/>
            <person name="Powell A.J."/>
            <person name="Barry K."/>
            <person name="Miller A.N."/>
            <person name="Grigoriev I.V."/>
            <person name="Debuchy R."/>
            <person name="Gladieux P."/>
            <person name="Thoren M.H."/>
            <person name="Johannesson H."/>
        </authorList>
    </citation>
    <scope>NUCLEOTIDE SEQUENCE</scope>
    <source>
        <strain evidence="2">CBS 958.72</strain>
    </source>
</reference>
<keyword evidence="1" id="KW-0812">Transmembrane</keyword>
<accession>A0AAE0N4C2</accession>
<organism evidence="2 3">
    <name type="scientific">Lasiosphaeria ovina</name>
    <dbReference type="NCBI Taxonomy" id="92902"/>
    <lineage>
        <taxon>Eukaryota</taxon>
        <taxon>Fungi</taxon>
        <taxon>Dikarya</taxon>
        <taxon>Ascomycota</taxon>
        <taxon>Pezizomycotina</taxon>
        <taxon>Sordariomycetes</taxon>
        <taxon>Sordariomycetidae</taxon>
        <taxon>Sordariales</taxon>
        <taxon>Lasiosphaeriaceae</taxon>
        <taxon>Lasiosphaeria</taxon>
    </lineage>
</organism>
<evidence type="ECO:0000313" key="3">
    <source>
        <dbReference type="Proteomes" id="UP001287356"/>
    </source>
</evidence>
<keyword evidence="1" id="KW-1133">Transmembrane helix</keyword>
<comment type="caution">
    <text evidence="2">The sequence shown here is derived from an EMBL/GenBank/DDBJ whole genome shotgun (WGS) entry which is preliminary data.</text>
</comment>
<keyword evidence="3" id="KW-1185">Reference proteome</keyword>
<keyword evidence="1" id="KW-0472">Membrane</keyword>
<gene>
    <name evidence="2" type="ORF">B0T24DRAFT_722585</name>
</gene>
<evidence type="ECO:0000256" key="1">
    <source>
        <dbReference type="SAM" id="Phobius"/>
    </source>
</evidence>
<dbReference type="Proteomes" id="UP001287356">
    <property type="component" value="Unassembled WGS sequence"/>
</dbReference>
<reference evidence="2" key="1">
    <citation type="journal article" date="2023" name="Mol. Phylogenet. Evol.">
        <title>Genome-scale phylogeny and comparative genomics of the fungal order Sordariales.</title>
        <authorList>
            <person name="Hensen N."/>
            <person name="Bonometti L."/>
            <person name="Westerberg I."/>
            <person name="Brannstrom I.O."/>
            <person name="Guillou S."/>
            <person name="Cros-Aarteil S."/>
            <person name="Calhoun S."/>
            <person name="Haridas S."/>
            <person name="Kuo A."/>
            <person name="Mondo S."/>
            <person name="Pangilinan J."/>
            <person name="Riley R."/>
            <person name="LaButti K."/>
            <person name="Andreopoulos B."/>
            <person name="Lipzen A."/>
            <person name="Chen C."/>
            <person name="Yan M."/>
            <person name="Daum C."/>
            <person name="Ng V."/>
            <person name="Clum A."/>
            <person name="Steindorff A."/>
            <person name="Ohm R.A."/>
            <person name="Martin F."/>
            <person name="Silar P."/>
            <person name="Natvig D.O."/>
            <person name="Lalanne C."/>
            <person name="Gautier V."/>
            <person name="Ament-Velasquez S.L."/>
            <person name="Kruys A."/>
            <person name="Hutchinson M.I."/>
            <person name="Powell A.J."/>
            <person name="Barry K."/>
            <person name="Miller A.N."/>
            <person name="Grigoriev I.V."/>
            <person name="Debuchy R."/>
            <person name="Gladieux P."/>
            <person name="Hiltunen Thoren M."/>
            <person name="Johannesson H."/>
        </authorList>
    </citation>
    <scope>NUCLEOTIDE SEQUENCE</scope>
    <source>
        <strain evidence="2">CBS 958.72</strain>
    </source>
</reference>
<evidence type="ECO:0000313" key="2">
    <source>
        <dbReference type="EMBL" id="KAK3369765.1"/>
    </source>
</evidence>
<feature type="transmembrane region" description="Helical" evidence="1">
    <location>
        <begin position="77"/>
        <end position="99"/>
    </location>
</feature>
<sequence length="118" mass="12854">MLLCSHSPPWAGVGPGIDQGLGLPISEGPVHCFVRRQGRWRPESHIKLRNSLLAAVGYIETANARDFTANVCNMLPLPIHAIVLMAIGGTVALAMLYFVTKDAVLSWRNLRGLRAEPL</sequence>